<dbReference type="Gene3D" id="1.10.287.130">
    <property type="match status" value="1"/>
</dbReference>
<sequence>MRPATRPTRSLFRQTLFASVAIGVVVLLLLTATINWVVQKDFYRQSFDRLGERAAGVERAYGAYSRGETSLAEFRKRLREIEQENGVRISVVGKRVKFLKQDLYEIGVKPDVRGWVASVSEGNRVEKVAKLRKQDATMVVVGFPLLKNGQVAASAFVYEPSADVKRLAMPIRRSIWLVALLCAGPVILLLWFATRRLVAPIRRMGNAAVAIAQGDFTSRVETRGNDEIARLGESFNVMAERMERVEDQRSRLISEISHDLRTPLTSIRGTLQAISDGILTGDEQKEFVGLGLSETARLGKLIDQLQELSAFEEHRVRFDFRKTDLAALAEKTVRQLSPKAEQAGMVFAFEGDLTAGVIARVDPDRMKQAFVNLIGNAVDHNPPGTRVAVRLQGGRRTATIVVEDDGQGVDPKHLPHLFERLYKADSSRASKGSGLGLTIVRHIVQAHGGTIRAESEPGKGTAIRIELPVGGP</sequence>
<dbReference type="PANTHER" id="PTHR45528:SF1">
    <property type="entry name" value="SENSOR HISTIDINE KINASE CPXA"/>
    <property type="match status" value="1"/>
</dbReference>
<evidence type="ECO:0000256" key="14">
    <source>
        <dbReference type="SAM" id="Phobius"/>
    </source>
</evidence>
<evidence type="ECO:0000259" key="15">
    <source>
        <dbReference type="PROSITE" id="PS50109"/>
    </source>
</evidence>
<dbReference type="InterPro" id="IPR005467">
    <property type="entry name" value="His_kinase_dom"/>
</dbReference>
<evidence type="ECO:0000256" key="4">
    <source>
        <dbReference type="ARBA" id="ARBA00022475"/>
    </source>
</evidence>
<dbReference type="InterPro" id="IPR036097">
    <property type="entry name" value="HisK_dim/P_sf"/>
</dbReference>
<dbReference type="CDD" id="cd00075">
    <property type="entry name" value="HATPase"/>
    <property type="match status" value="1"/>
</dbReference>
<dbReference type="SUPFAM" id="SSF55874">
    <property type="entry name" value="ATPase domain of HSP90 chaperone/DNA topoisomerase II/histidine kinase"/>
    <property type="match status" value="1"/>
</dbReference>
<dbReference type="InterPro" id="IPR050398">
    <property type="entry name" value="HssS/ArlS-like"/>
</dbReference>
<feature type="transmembrane region" description="Helical" evidence="14">
    <location>
        <begin position="16"/>
        <end position="38"/>
    </location>
</feature>
<dbReference type="InterPro" id="IPR036890">
    <property type="entry name" value="HATPase_C_sf"/>
</dbReference>
<dbReference type="SMART" id="SM00388">
    <property type="entry name" value="HisKA"/>
    <property type="match status" value="1"/>
</dbReference>
<dbReference type="PROSITE" id="PS50109">
    <property type="entry name" value="HIS_KIN"/>
    <property type="match status" value="1"/>
</dbReference>
<keyword evidence="5" id="KW-0597">Phosphoprotein</keyword>
<evidence type="ECO:0000256" key="5">
    <source>
        <dbReference type="ARBA" id="ARBA00022553"/>
    </source>
</evidence>
<organism evidence="17 18">
    <name type="scientific">Cohnella suwonensis</name>
    <dbReference type="NCBI Taxonomy" id="696072"/>
    <lineage>
        <taxon>Bacteria</taxon>
        <taxon>Bacillati</taxon>
        <taxon>Bacillota</taxon>
        <taxon>Bacilli</taxon>
        <taxon>Bacillales</taxon>
        <taxon>Paenibacillaceae</taxon>
        <taxon>Cohnella</taxon>
    </lineage>
</organism>
<dbReference type="Pfam" id="PF02518">
    <property type="entry name" value="HATPase_c"/>
    <property type="match status" value="1"/>
</dbReference>
<dbReference type="SMART" id="SM00304">
    <property type="entry name" value="HAMP"/>
    <property type="match status" value="1"/>
</dbReference>
<dbReference type="PANTHER" id="PTHR45528">
    <property type="entry name" value="SENSOR HISTIDINE KINASE CPXA"/>
    <property type="match status" value="1"/>
</dbReference>
<evidence type="ECO:0000259" key="16">
    <source>
        <dbReference type="PROSITE" id="PS50885"/>
    </source>
</evidence>
<keyword evidence="4" id="KW-1003">Cell membrane</keyword>
<protein>
    <recommendedName>
        <fullName evidence="3">histidine kinase</fullName>
        <ecNumber evidence="3">2.7.13.3</ecNumber>
    </recommendedName>
</protein>
<dbReference type="Proteomes" id="UP001596105">
    <property type="component" value="Unassembled WGS sequence"/>
</dbReference>
<gene>
    <name evidence="17" type="ORF">ACFPPD_09395</name>
</gene>
<evidence type="ECO:0000256" key="11">
    <source>
        <dbReference type="ARBA" id="ARBA00022989"/>
    </source>
</evidence>
<dbReference type="CDD" id="cd00082">
    <property type="entry name" value="HisKA"/>
    <property type="match status" value="1"/>
</dbReference>
<evidence type="ECO:0000256" key="8">
    <source>
        <dbReference type="ARBA" id="ARBA00022741"/>
    </source>
</evidence>
<evidence type="ECO:0000256" key="3">
    <source>
        <dbReference type="ARBA" id="ARBA00012438"/>
    </source>
</evidence>
<dbReference type="SUPFAM" id="SSF158472">
    <property type="entry name" value="HAMP domain-like"/>
    <property type="match status" value="1"/>
</dbReference>
<keyword evidence="18" id="KW-1185">Reference proteome</keyword>
<dbReference type="PRINTS" id="PR00344">
    <property type="entry name" value="BCTRLSENSOR"/>
</dbReference>
<keyword evidence="9 17" id="KW-0418">Kinase</keyword>
<evidence type="ECO:0000256" key="6">
    <source>
        <dbReference type="ARBA" id="ARBA00022679"/>
    </source>
</evidence>
<feature type="transmembrane region" description="Helical" evidence="14">
    <location>
        <begin position="175"/>
        <end position="193"/>
    </location>
</feature>
<feature type="domain" description="HAMP" evidence="16">
    <location>
        <begin position="195"/>
        <end position="247"/>
    </location>
</feature>
<comment type="catalytic activity">
    <reaction evidence="1">
        <text>ATP + protein L-histidine = ADP + protein N-phospho-L-histidine.</text>
        <dbReference type="EC" id="2.7.13.3"/>
    </reaction>
</comment>
<dbReference type="GO" id="GO:0016301">
    <property type="term" value="F:kinase activity"/>
    <property type="evidence" value="ECO:0007669"/>
    <property type="project" value="UniProtKB-KW"/>
</dbReference>
<keyword evidence="10" id="KW-0067">ATP-binding</keyword>
<comment type="caution">
    <text evidence="17">The sequence shown here is derived from an EMBL/GenBank/DDBJ whole genome shotgun (WGS) entry which is preliminary data.</text>
</comment>
<dbReference type="InterPro" id="IPR003594">
    <property type="entry name" value="HATPase_dom"/>
</dbReference>
<evidence type="ECO:0000256" key="13">
    <source>
        <dbReference type="ARBA" id="ARBA00023136"/>
    </source>
</evidence>
<keyword evidence="7 14" id="KW-0812">Transmembrane</keyword>
<accession>A0ABW0LVR4</accession>
<evidence type="ECO:0000256" key="2">
    <source>
        <dbReference type="ARBA" id="ARBA00004651"/>
    </source>
</evidence>
<keyword evidence="6" id="KW-0808">Transferase</keyword>
<evidence type="ECO:0000313" key="18">
    <source>
        <dbReference type="Proteomes" id="UP001596105"/>
    </source>
</evidence>
<dbReference type="EMBL" id="JBHSMH010000022">
    <property type="protein sequence ID" value="MFC5468937.1"/>
    <property type="molecule type" value="Genomic_DNA"/>
</dbReference>
<keyword evidence="12" id="KW-0902">Two-component regulatory system</keyword>
<evidence type="ECO:0000256" key="1">
    <source>
        <dbReference type="ARBA" id="ARBA00000085"/>
    </source>
</evidence>
<dbReference type="CDD" id="cd06225">
    <property type="entry name" value="HAMP"/>
    <property type="match status" value="1"/>
</dbReference>
<dbReference type="SMART" id="SM00387">
    <property type="entry name" value="HATPase_c"/>
    <property type="match status" value="1"/>
</dbReference>
<evidence type="ECO:0000256" key="12">
    <source>
        <dbReference type="ARBA" id="ARBA00023012"/>
    </source>
</evidence>
<dbReference type="InterPro" id="IPR003661">
    <property type="entry name" value="HisK_dim/P_dom"/>
</dbReference>
<dbReference type="RefSeq" id="WP_209748892.1">
    <property type="nucleotide sequence ID" value="NZ_JBHSMH010000022.1"/>
</dbReference>
<evidence type="ECO:0000313" key="17">
    <source>
        <dbReference type="EMBL" id="MFC5468937.1"/>
    </source>
</evidence>
<proteinExistence type="predicted"/>
<dbReference type="Gene3D" id="6.10.340.10">
    <property type="match status" value="1"/>
</dbReference>
<dbReference type="Pfam" id="PF00672">
    <property type="entry name" value="HAMP"/>
    <property type="match status" value="1"/>
</dbReference>
<name>A0ABW0LVR4_9BACL</name>
<evidence type="ECO:0000256" key="10">
    <source>
        <dbReference type="ARBA" id="ARBA00022840"/>
    </source>
</evidence>
<reference evidence="18" key="1">
    <citation type="journal article" date="2019" name="Int. J. Syst. Evol. Microbiol.">
        <title>The Global Catalogue of Microorganisms (GCM) 10K type strain sequencing project: providing services to taxonomists for standard genome sequencing and annotation.</title>
        <authorList>
            <consortium name="The Broad Institute Genomics Platform"/>
            <consortium name="The Broad Institute Genome Sequencing Center for Infectious Disease"/>
            <person name="Wu L."/>
            <person name="Ma J."/>
        </authorList>
    </citation>
    <scope>NUCLEOTIDE SEQUENCE [LARGE SCALE GENOMIC DNA]</scope>
    <source>
        <strain evidence="18">CCUG 57113</strain>
    </source>
</reference>
<dbReference type="InterPro" id="IPR003660">
    <property type="entry name" value="HAMP_dom"/>
</dbReference>
<dbReference type="PROSITE" id="PS50885">
    <property type="entry name" value="HAMP"/>
    <property type="match status" value="1"/>
</dbReference>
<feature type="domain" description="Histidine kinase" evidence="15">
    <location>
        <begin position="255"/>
        <end position="471"/>
    </location>
</feature>
<evidence type="ECO:0000256" key="7">
    <source>
        <dbReference type="ARBA" id="ARBA00022692"/>
    </source>
</evidence>
<keyword evidence="11 14" id="KW-1133">Transmembrane helix</keyword>
<evidence type="ECO:0000256" key="9">
    <source>
        <dbReference type="ARBA" id="ARBA00022777"/>
    </source>
</evidence>
<dbReference type="EC" id="2.7.13.3" evidence="3"/>
<keyword evidence="8" id="KW-0547">Nucleotide-binding</keyword>
<dbReference type="InterPro" id="IPR004358">
    <property type="entry name" value="Sig_transdc_His_kin-like_C"/>
</dbReference>
<keyword evidence="13 14" id="KW-0472">Membrane</keyword>
<dbReference type="SUPFAM" id="SSF47384">
    <property type="entry name" value="Homodimeric domain of signal transducing histidine kinase"/>
    <property type="match status" value="1"/>
</dbReference>
<comment type="subcellular location">
    <subcellularLocation>
        <location evidence="2">Cell membrane</location>
        <topology evidence="2">Multi-pass membrane protein</topology>
    </subcellularLocation>
</comment>
<dbReference type="Gene3D" id="3.30.565.10">
    <property type="entry name" value="Histidine kinase-like ATPase, C-terminal domain"/>
    <property type="match status" value="1"/>
</dbReference>
<dbReference type="Pfam" id="PF00512">
    <property type="entry name" value="HisKA"/>
    <property type="match status" value="1"/>
</dbReference>